<sequence>MNTTKKSPERYRNAVISHAMIRGAKEALAFYEKAFGAEVIFRIDAPDGTLGHTEIAIEGSALMLSEAHPPFVAPDEHGSSVVLHVYVDDVDAVVARAESEGAEIIDPPADAAFGARAAILRDPFGHTWVFLTHIEDVPDDVLERRMNAEVGDQLP</sequence>
<dbReference type="InterPro" id="IPR037523">
    <property type="entry name" value="VOC_core"/>
</dbReference>
<keyword evidence="3" id="KW-1185">Reference proteome</keyword>
<dbReference type="EMBL" id="BAAATD010000013">
    <property type="protein sequence ID" value="GAA2626316.1"/>
    <property type="molecule type" value="Genomic_DNA"/>
</dbReference>
<name>A0ABN3QHK3_9ACTN</name>
<dbReference type="PANTHER" id="PTHR34109">
    <property type="entry name" value="BNAUNNG04460D PROTEIN-RELATED"/>
    <property type="match status" value="1"/>
</dbReference>
<organism evidence="2 3">
    <name type="scientific">Actinomadura fulvescens</name>
    <dbReference type="NCBI Taxonomy" id="46160"/>
    <lineage>
        <taxon>Bacteria</taxon>
        <taxon>Bacillati</taxon>
        <taxon>Actinomycetota</taxon>
        <taxon>Actinomycetes</taxon>
        <taxon>Streptosporangiales</taxon>
        <taxon>Thermomonosporaceae</taxon>
        <taxon>Actinomadura</taxon>
    </lineage>
</organism>
<dbReference type="RefSeq" id="WP_344547156.1">
    <property type="nucleotide sequence ID" value="NZ_BAAATD010000013.1"/>
</dbReference>
<dbReference type="Gene3D" id="3.30.720.120">
    <property type="match status" value="1"/>
</dbReference>
<dbReference type="InterPro" id="IPR004360">
    <property type="entry name" value="Glyas_Fos-R_dOase_dom"/>
</dbReference>
<feature type="domain" description="VOC" evidence="1">
    <location>
        <begin position="12"/>
        <end position="133"/>
    </location>
</feature>
<dbReference type="PROSITE" id="PS51819">
    <property type="entry name" value="VOC"/>
    <property type="match status" value="1"/>
</dbReference>
<dbReference type="PANTHER" id="PTHR34109:SF1">
    <property type="entry name" value="VOC DOMAIN-CONTAINING PROTEIN"/>
    <property type="match status" value="1"/>
</dbReference>
<reference evidence="2 3" key="1">
    <citation type="journal article" date="2019" name="Int. J. Syst. Evol. Microbiol.">
        <title>The Global Catalogue of Microorganisms (GCM) 10K type strain sequencing project: providing services to taxonomists for standard genome sequencing and annotation.</title>
        <authorList>
            <consortium name="The Broad Institute Genomics Platform"/>
            <consortium name="The Broad Institute Genome Sequencing Center for Infectious Disease"/>
            <person name="Wu L."/>
            <person name="Ma J."/>
        </authorList>
    </citation>
    <scope>NUCLEOTIDE SEQUENCE [LARGE SCALE GENOMIC DNA]</scope>
    <source>
        <strain evidence="2 3">JCM 6833</strain>
    </source>
</reference>
<dbReference type="Proteomes" id="UP001501509">
    <property type="component" value="Unassembled WGS sequence"/>
</dbReference>
<protein>
    <submittedName>
        <fullName evidence="2">VOC family protein</fullName>
    </submittedName>
</protein>
<evidence type="ECO:0000313" key="3">
    <source>
        <dbReference type="Proteomes" id="UP001501509"/>
    </source>
</evidence>
<accession>A0ABN3QHK3</accession>
<gene>
    <name evidence="2" type="ORF">GCM10010411_74000</name>
</gene>
<dbReference type="Gene3D" id="3.30.720.110">
    <property type="match status" value="1"/>
</dbReference>
<comment type="caution">
    <text evidence="2">The sequence shown here is derived from an EMBL/GenBank/DDBJ whole genome shotgun (WGS) entry which is preliminary data.</text>
</comment>
<dbReference type="Pfam" id="PF00903">
    <property type="entry name" value="Glyoxalase"/>
    <property type="match status" value="1"/>
</dbReference>
<proteinExistence type="predicted"/>
<dbReference type="SUPFAM" id="SSF54593">
    <property type="entry name" value="Glyoxalase/Bleomycin resistance protein/Dihydroxybiphenyl dioxygenase"/>
    <property type="match status" value="1"/>
</dbReference>
<evidence type="ECO:0000259" key="1">
    <source>
        <dbReference type="PROSITE" id="PS51819"/>
    </source>
</evidence>
<evidence type="ECO:0000313" key="2">
    <source>
        <dbReference type="EMBL" id="GAA2626316.1"/>
    </source>
</evidence>
<dbReference type="InterPro" id="IPR029068">
    <property type="entry name" value="Glyas_Bleomycin-R_OHBP_Dase"/>
</dbReference>